<dbReference type="PROSITE" id="PS50928">
    <property type="entry name" value="ABC_TM1"/>
    <property type="match status" value="1"/>
</dbReference>
<keyword evidence="7 9" id="KW-1133">Transmembrane helix</keyword>
<dbReference type="AlphaFoldDB" id="A0A939JW07"/>
<dbReference type="NCBIfam" id="TIGR01726">
    <property type="entry name" value="HEQRo_perm_3TM"/>
    <property type="match status" value="1"/>
</dbReference>
<dbReference type="GO" id="GO:0006865">
    <property type="term" value="P:amino acid transport"/>
    <property type="evidence" value="ECO:0007669"/>
    <property type="project" value="UniProtKB-KW"/>
</dbReference>
<evidence type="ECO:0000256" key="6">
    <source>
        <dbReference type="ARBA" id="ARBA00022970"/>
    </source>
</evidence>
<keyword evidence="12" id="KW-1185">Reference proteome</keyword>
<evidence type="ECO:0000313" key="12">
    <source>
        <dbReference type="Proteomes" id="UP000664122"/>
    </source>
</evidence>
<dbReference type="SUPFAM" id="SSF161098">
    <property type="entry name" value="MetI-like"/>
    <property type="match status" value="1"/>
</dbReference>
<evidence type="ECO:0000256" key="2">
    <source>
        <dbReference type="ARBA" id="ARBA00010072"/>
    </source>
</evidence>
<dbReference type="CDD" id="cd06261">
    <property type="entry name" value="TM_PBP2"/>
    <property type="match status" value="1"/>
</dbReference>
<comment type="similarity">
    <text evidence="2">Belongs to the binding-protein-dependent transport system permease family. HisMQ subfamily.</text>
</comment>
<dbReference type="Gene3D" id="1.10.3720.10">
    <property type="entry name" value="MetI-like"/>
    <property type="match status" value="1"/>
</dbReference>
<keyword evidence="3 9" id="KW-0813">Transport</keyword>
<evidence type="ECO:0000259" key="10">
    <source>
        <dbReference type="PROSITE" id="PS50928"/>
    </source>
</evidence>
<proteinExistence type="inferred from homology"/>
<dbReference type="GO" id="GO:0043190">
    <property type="term" value="C:ATP-binding cassette (ABC) transporter complex"/>
    <property type="evidence" value="ECO:0007669"/>
    <property type="project" value="InterPro"/>
</dbReference>
<evidence type="ECO:0000256" key="9">
    <source>
        <dbReference type="RuleBase" id="RU363032"/>
    </source>
</evidence>
<evidence type="ECO:0000313" key="11">
    <source>
        <dbReference type="EMBL" id="MBO0662542.1"/>
    </source>
</evidence>
<reference evidence="11" key="1">
    <citation type="submission" date="2021-03" db="EMBL/GenBank/DDBJ databases">
        <title>Whole genome sequence of Jiella sp. CQZ9-1.</title>
        <authorList>
            <person name="Tuo L."/>
        </authorList>
    </citation>
    <scope>NUCLEOTIDE SEQUENCE</scope>
    <source>
        <strain evidence="11">CQZ9-1</strain>
    </source>
</reference>
<dbReference type="InterPro" id="IPR035906">
    <property type="entry name" value="MetI-like_sf"/>
</dbReference>
<keyword evidence="8 9" id="KW-0472">Membrane</keyword>
<keyword evidence="6" id="KW-0029">Amino-acid transport</keyword>
<dbReference type="InterPro" id="IPR010065">
    <property type="entry name" value="AA_ABC_transptr_permease_3TM"/>
</dbReference>
<sequence length="219" mass="24296">MMAGLAIVWSQRDLVLSGFYNTVLLTLACLAISLPLGVLGAVFLLEAPNRLRRICAAFVDLLRCVPFLLLAYVVYYGLPELGLRFEAWGAGLITLVIYNTAYLIEIFRSAGMVLPREELEAARAFGLTTPLIYRRIVLPQIALSAAPVVGNQVIVMIKDSALLMIITVQELTFAANFLSTNYFTPFAPFAVAMLLYWSLCLIVELVVGRLIRLRRSRHG</sequence>
<evidence type="ECO:0000256" key="1">
    <source>
        <dbReference type="ARBA" id="ARBA00004429"/>
    </source>
</evidence>
<gene>
    <name evidence="11" type="ORF">J1C48_08140</name>
</gene>
<name>A0A939JW07_9HYPH</name>
<feature type="transmembrane region" description="Helical" evidence="9">
    <location>
        <begin position="57"/>
        <end position="75"/>
    </location>
</feature>
<feature type="transmembrane region" description="Helical" evidence="9">
    <location>
        <begin position="20"/>
        <end position="45"/>
    </location>
</feature>
<dbReference type="RefSeq" id="WP_207257322.1">
    <property type="nucleotide sequence ID" value="NZ_JAFMPP010000005.1"/>
</dbReference>
<protein>
    <submittedName>
        <fullName evidence="11">Amino acid ABC transporter permease</fullName>
    </submittedName>
</protein>
<dbReference type="EMBL" id="JAFMPP010000005">
    <property type="protein sequence ID" value="MBO0662542.1"/>
    <property type="molecule type" value="Genomic_DNA"/>
</dbReference>
<evidence type="ECO:0000256" key="7">
    <source>
        <dbReference type="ARBA" id="ARBA00022989"/>
    </source>
</evidence>
<feature type="domain" description="ABC transmembrane type-1" evidence="10">
    <location>
        <begin position="19"/>
        <end position="207"/>
    </location>
</feature>
<dbReference type="InterPro" id="IPR000515">
    <property type="entry name" value="MetI-like"/>
</dbReference>
<keyword evidence="4" id="KW-1003">Cell membrane</keyword>
<feature type="transmembrane region" description="Helical" evidence="9">
    <location>
        <begin position="186"/>
        <end position="207"/>
    </location>
</feature>
<evidence type="ECO:0000256" key="3">
    <source>
        <dbReference type="ARBA" id="ARBA00022448"/>
    </source>
</evidence>
<evidence type="ECO:0000256" key="8">
    <source>
        <dbReference type="ARBA" id="ARBA00023136"/>
    </source>
</evidence>
<keyword evidence="5 9" id="KW-0812">Transmembrane</keyword>
<dbReference type="PANTHER" id="PTHR30614:SF0">
    <property type="entry name" value="L-CYSTINE TRANSPORT SYSTEM PERMEASE PROTEIN TCYL"/>
    <property type="match status" value="1"/>
</dbReference>
<evidence type="ECO:0000256" key="4">
    <source>
        <dbReference type="ARBA" id="ARBA00022475"/>
    </source>
</evidence>
<dbReference type="PANTHER" id="PTHR30614">
    <property type="entry name" value="MEMBRANE COMPONENT OF AMINO ACID ABC TRANSPORTER"/>
    <property type="match status" value="1"/>
</dbReference>
<dbReference type="Pfam" id="PF00528">
    <property type="entry name" value="BPD_transp_1"/>
    <property type="match status" value="1"/>
</dbReference>
<organism evidence="11 12">
    <name type="scientific">Jiella flava</name>
    <dbReference type="NCBI Taxonomy" id="2816857"/>
    <lineage>
        <taxon>Bacteria</taxon>
        <taxon>Pseudomonadati</taxon>
        <taxon>Pseudomonadota</taxon>
        <taxon>Alphaproteobacteria</taxon>
        <taxon>Hyphomicrobiales</taxon>
        <taxon>Aurantimonadaceae</taxon>
        <taxon>Jiella</taxon>
    </lineage>
</organism>
<dbReference type="GO" id="GO:0022857">
    <property type="term" value="F:transmembrane transporter activity"/>
    <property type="evidence" value="ECO:0007669"/>
    <property type="project" value="InterPro"/>
</dbReference>
<accession>A0A939JW07</accession>
<comment type="subcellular location">
    <subcellularLocation>
        <location evidence="1">Cell inner membrane</location>
        <topology evidence="1">Multi-pass membrane protein</topology>
    </subcellularLocation>
    <subcellularLocation>
        <location evidence="9">Cell membrane</location>
        <topology evidence="9">Multi-pass membrane protein</topology>
    </subcellularLocation>
</comment>
<dbReference type="Proteomes" id="UP000664122">
    <property type="component" value="Unassembled WGS sequence"/>
</dbReference>
<feature type="transmembrane region" description="Helical" evidence="9">
    <location>
        <begin position="87"/>
        <end position="107"/>
    </location>
</feature>
<dbReference type="InterPro" id="IPR043429">
    <property type="entry name" value="ArtM/GltK/GlnP/TcyL/YhdX-like"/>
</dbReference>
<evidence type="ECO:0000256" key="5">
    <source>
        <dbReference type="ARBA" id="ARBA00022692"/>
    </source>
</evidence>
<comment type="caution">
    <text evidence="11">The sequence shown here is derived from an EMBL/GenBank/DDBJ whole genome shotgun (WGS) entry which is preliminary data.</text>
</comment>